<evidence type="ECO:0000259" key="1">
    <source>
        <dbReference type="Pfam" id="PF03372"/>
    </source>
</evidence>
<sequence length="555" mass="63709">MSTPNSDIHLSELESRQKLLRVAHLNTQSMTSTFDNFRLTIETYPLDIFCLSETWLKDNKLLLQYVNIPGYTNVFRNRDNINGGGVGAYIRDDIPFKRRTDFEQLYPDLEVLWLEVPGRNTNSKLLLGTIYRSERIMPTQQWLDTIESLLIDIITTWDGLLILMGDMNIDLMKHSDPITRSYNDMLQSLNLHQHITTPTRITQSSKTLIDHVISNKPRCVSYSNVLPCPSVSDHDAPYVCLNVRTSRFQPRYKIIRDEKNVDMAAYYTDVSSLPFSAIYAFSDPEDMLESFNTLIQDCIDRHAPIKRIKVTRPPCPWLKTGDIQALQIQRNKLRFEAHKTSLDSIWNAFRKVRNSLKTKIKAAKRSFYQTVLSSKNSKKIWKVIHSILNPPSQPLRHDPNELNLHFACTVQRTLGYTNNVSNNDLYAYIDSLPISTEQSFSLNKVSQAEVLKELHNLRNDSSTGPDQIPSKYIKPVADIIAAPLTHIINSCIDANSFPSAWKISRISSIPKTETPKTHDDFRPIAILPVLSKIYERLVLKQQLPFIDNCLNDNMS</sequence>
<dbReference type="InterPro" id="IPR005135">
    <property type="entry name" value="Endo/exonuclease/phosphatase"/>
</dbReference>
<feature type="non-terminal residue" evidence="2">
    <location>
        <position position="555"/>
    </location>
</feature>
<keyword evidence="3" id="KW-1185">Reference proteome</keyword>
<proteinExistence type="predicted"/>
<dbReference type="EMBL" id="CACRXK020025856">
    <property type="protein sequence ID" value="CAB4039785.1"/>
    <property type="molecule type" value="Genomic_DNA"/>
</dbReference>
<dbReference type="Gene3D" id="3.60.10.10">
    <property type="entry name" value="Endonuclease/exonuclease/phosphatase"/>
    <property type="match status" value="1"/>
</dbReference>
<organism evidence="2 3">
    <name type="scientific">Paramuricea clavata</name>
    <name type="common">Red gorgonian</name>
    <name type="synonym">Violescent sea-whip</name>
    <dbReference type="NCBI Taxonomy" id="317549"/>
    <lineage>
        <taxon>Eukaryota</taxon>
        <taxon>Metazoa</taxon>
        <taxon>Cnidaria</taxon>
        <taxon>Anthozoa</taxon>
        <taxon>Octocorallia</taxon>
        <taxon>Malacalcyonacea</taxon>
        <taxon>Plexauridae</taxon>
        <taxon>Paramuricea</taxon>
    </lineage>
</organism>
<dbReference type="GO" id="GO:0003824">
    <property type="term" value="F:catalytic activity"/>
    <property type="evidence" value="ECO:0007669"/>
    <property type="project" value="InterPro"/>
</dbReference>
<protein>
    <recommendedName>
        <fullName evidence="1">Endonuclease/exonuclease/phosphatase domain-containing protein</fullName>
    </recommendedName>
</protein>
<comment type="caution">
    <text evidence="2">The sequence shown here is derived from an EMBL/GenBank/DDBJ whole genome shotgun (WGS) entry which is preliminary data.</text>
</comment>
<reference evidence="2" key="1">
    <citation type="submission" date="2020-04" db="EMBL/GenBank/DDBJ databases">
        <authorList>
            <person name="Alioto T."/>
            <person name="Alioto T."/>
            <person name="Gomez Garrido J."/>
        </authorList>
    </citation>
    <scope>NUCLEOTIDE SEQUENCE</scope>
    <source>
        <strain evidence="2">A484AB</strain>
    </source>
</reference>
<dbReference type="OrthoDB" id="5986507at2759"/>
<dbReference type="InterPro" id="IPR036691">
    <property type="entry name" value="Endo/exonu/phosph_ase_sf"/>
</dbReference>
<evidence type="ECO:0000313" key="3">
    <source>
        <dbReference type="Proteomes" id="UP001152795"/>
    </source>
</evidence>
<name>A0A7D9K0Y6_PARCT</name>
<gene>
    <name evidence="2" type="ORF">PACLA_8A063261</name>
</gene>
<dbReference type="SUPFAM" id="SSF56219">
    <property type="entry name" value="DNase I-like"/>
    <property type="match status" value="1"/>
</dbReference>
<dbReference type="Pfam" id="PF03372">
    <property type="entry name" value="Exo_endo_phos"/>
    <property type="match status" value="1"/>
</dbReference>
<evidence type="ECO:0000313" key="2">
    <source>
        <dbReference type="EMBL" id="CAB4039785.1"/>
    </source>
</evidence>
<accession>A0A7D9K0Y6</accession>
<dbReference type="AlphaFoldDB" id="A0A7D9K0Y6"/>
<dbReference type="Proteomes" id="UP001152795">
    <property type="component" value="Unassembled WGS sequence"/>
</dbReference>
<feature type="domain" description="Endonuclease/exonuclease/phosphatase" evidence="1">
    <location>
        <begin position="26"/>
        <end position="234"/>
    </location>
</feature>
<dbReference type="PANTHER" id="PTHR47510:SF3">
    <property type="entry name" value="ENDO_EXONUCLEASE_PHOSPHATASE DOMAIN-CONTAINING PROTEIN"/>
    <property type="match status" value="1"/>
</dbReference>
<dbReference type="PANTHER" id="PTHR47510">
    <property type="entry name" value="REVERSE TRANSCRIPTASE DOMAIN-CONTAINING PROTEIN"/>
    <property type="match status" value="1"/>
</dbReference>